<feature type="transmembrane region" description="Helical" evidence="1">
    <location>
        <begin position="75"/>
        <end position="94"/>
    </location>
</feature>
<evidence type="ECO:0000256" key="1">
    <source>
        <dbReference type="SAM" id="Phobius"/>
    </source>
</evidence>
<feature type="transmembrane region" description="Helical" evidence="1">
    <location>
        <begin position="100"/>
        <end position="119"/>
    </location>
</feature>
<feature type="transmembrane region" description="Helical" evidence="1">
    <location>
        <begin position="12"/>
        <end position="32"/>
    </location>
</feature>
<dbReference type="Proteomes" id="UP001210925">
    <property type="component" value="Unassembled WGS sequence"/>
</dbReference>
<name>A0AAD5UGS6_9FUNG</name>
<gene>
    <name evidence="2" type="ORF">HK103_006601</name>
</gene>
<keyword evidence="3" id="KW-1185">Reference proteome</keyword>
<evidence type="ECO:0000313" key="3">
    <source>
        <dbReference type="Proteomes" id="UP001210925"/>
    </source>
</evidence>
<organism evidence="2 3">
    <name type="scientific">Boothiomyces macroporosus</name>
    <dbReference type="NCBI Taxonomy" id="261099"/>
    <lineage>
        <taxon>Eukaryota</taxon>
        <taxon>Fungi</taxon>
        <taxon>Fungi incertae sedis</taxon>
        <taxon>Chytridiomycota</taxon>
        <taxon>Chytridiomycota incertae sedis</taxon>
        <taxon>Chytridiomycetes</taxon>
        <taxon>Rhizophydiales</taxon>
        <taxon>Terramycetaceae</taxon>
        <taxon>Boothiomyces</taxon>
    </lineage>
</organism>
<comment type="caution">
    <text evidence="2">The sequence shown here is derived from an EMBL/GenBank/DDBJ whole genome shotgun (WGS) entry which is preliminary data.</text>
</comment>
<keyword evidence="1" id="KW-1133">Transmembrane helix</keyword>
<reference evidence="2" key="1">
    <citation type="submission" date="2020-05" db="EMBL/GenBank/DDBJ databases">
        <title>Phylogenomic resolution of chytrid fungi.</title>
        <authorList>
            <person name="Stajich J.E."/>
            <person name="Amses K."/>
            <person name="Simmons R."/>
            <person name="Seto K."/>
            <person name="Myers J."/>
            <person name="Bonds A."/>
            <person name="Quandt C.A."/>
            <person name="Barry K."/>
            <person name="Liu P."/>
            <person name="Grigoriev I."/>
            <person name="Longcore J.E."/>
            <person name="James T.Y."/>
        </authorList>
    </citation>
    <scope>NUCLEOTIDE SEQUENCE</scope>
    <source>
        <strain evidence="2">PLAUS21</strain>
    </source>
</reference>
<sequence length="143" mass="16129">MLQVDKQYYFKQSLSASIVSPLISLLFSYYAINNPHLDLHKIHITIFLLSIDFFLGLVSLFLLSKKCSAGQVSSVFVVDLLSSVFSLLALYYILDLVYDGAQLMIFGCAIAADSLVCMYKLYNLLMAYTVPEGNEYEKQELLV</sequence>
<keyword evidence="1" id="KW-0472">Membrane</keyword>
<accession>A0AAD5UGS6</accession>
<dbReference type="AlphaFoldDB" id="A0AAD5UGS6"/>
<evidence type="ECO:0000313" key="2">
    <source>
        <dbReference type="EMBL" id="KAJ3255138.1"/>
    </source>
</evidence>
<protein>
    <submittedName>
        <fullName evidence="2">Uncharacterized protein</fullName>
    </submittedName>
</protein>
<feature type="transmembrane region" description="Helical" evidence="1">
    <location>
        <begin position="44"/>
        <end position="63"/>
    </location>
</feature>
<keyword evidence="1" id="KW-0812">Transmembrane</keyword>
<proteinExistence type="predicted"/>
<dbReference type="EMBL" id="JADGKB010000071">
    <property type="protein sequence ID" value="KAJ3255138.1"/>
    <property type="molecule type" value="Genomic_DNA"/>
</dbReference>